<evidence type="ECO:0000259" key="2">
    <source>
        <dbReference type="Pfam" id="PF00155"/>
    </source>
</evidence>
<comment type="caution">
    <text evidence="3">The sequence shown here is derived from an EMBL/GenBank/DDBJ whole genome shotgun (WGS) entry which is preliminary data.</text>
</comment>
<name>A0A369LJV7_9ACTN</name>
<comment type="cofactor">
    <cofactor evidence="1">
        <name>pyridoxal 5'-phosphate</name>
        <dbReference type="ChEBI" id="CHEBI:597326"/>
    </cofactor>
</comment>
<reference evidence="3 4" key="1">
    <citation type="journal article" date="2018" name="Elife">
        <title>Discovery and characterization of a prevalent human gut bacterial enzyme sufficient for the inactivation of a family of plant toxins.</title>
        <authorList>
            <person name="Koppel N."/>
            <person name="Bisanz J.E."/>
            <person name="Pandelia M.E."/>
            <person name="Turnbaugh P.J."/>
            <person name="Balskus E.P."/>
        </authorList>
    </citation>
    <scope>NUCLEOTIDE SEQUENCE [LARGE SCALE GENOMIC DNA]</scope>
    <source>
        <strain evidence="3 4">OB21 GAM31</strain>
    </source>
</reference>
<dbReference type="PANTHER" id="PTHR42691:SF1">
    <property type="entry name" value="ASPARTATE AMINOTRANSFERASE YHDR-RELATED"/>
    <property type="match status" value="1"/>
</dbReference>
<evidence type="ECO:0000256" key="1">
    <source>
        <dbReference type="RuleBase" id="RU000481"/>
    </source>
</evidence>
<dbReference type="Proteomes" id="UP000253975">
    <property type="component" value="Unassembled WGS sequence"/>
</dbReference>
<dbReference type="EMBL" id="PPTO01000008">
    <property type="protein sequence ID" value="RDB58425.1"/>
    <property type="molecule type" value="Genomic_DNA"/>
</dbReference>
<feature type="domain" description="Aminotransferase class I/classII large" evidence="2">
    <location>
        <begin position="34"/>
        <end position="377"/>
    </location>
</feature>
<proteinExistence type="inferred from homology"/>
<dbReference type="NCBIfam" id="NF005305">
    <property type="entry name" value="PRK06836.1"/>
    <property type="match status" value="1"/>
</dbReference>
<dbReference type="InterPro" id="IPR015421">
    <property type="entry name" value="PyrdxlP-dep_Trfase_major"/>
</dbReference>
<dbReference type="PROSITE" id="PS00105">
    <property type="entry name" value="AA_TRANSFER_CLASS_1"/>
    <property type="match status" value="1"/>
</dbReference>
<gene>
    <name evidence="3" type="ORF">C1881_05870</name>
</gene>
<evidence type="ECO:0000313" key="3">
    <source>
        <dbReference type="EMBL" id="RDB58425.1"/>
    </source>
</evidence>
<dbReference type="Gene3D" id="3.40.640.10">
    <property type="entry name" value="Type I PLP-dependent aspartate aminotransferase-like (Major domain)"/>
    <property type="match status" value="1"/>
</dbReference>
<dbReference type="SUPFAM" id="SSF53383">
    <property type="entry name" value="PLP-dependent transferases"/>
    <property type="match status" value="1"/>
</dbReference>
<dbReference type="EC" id="2.6.1.-" evidence="1"/>
<evidence type="ECO:0000313" key="4">
    <source>
        <dbReference type="Proteomes" id="UP000253975"/>
    </source>
</evidence>
<dbReference type="CDD" id="cd00609">
    <property type="entry name" value="AAT_like"/>
    <property type="match status" value="1"/>
</dbReference>
<protein>
    <recommendedName>
        <fullName evidence="1">Aminotransferase</fullName>
        <ecNumber evidence="1">2.6.1.-</ecNumber>
    </recommendedName>
</protein>
<sequence>MINQRMYELGSEPSAIRELFAYGQARKAEIGEDNVFDFSIGNPSVPAPEAVKRAILDVMEQPPTQVHGYTPSQGAPSVRAAVAASLNRRFDTSYEGANIYMTCGAAASLSICFNAVGNPGDEFIVISPYFPEYKVWIENAGCNCIEVPARRDDFQMNIEAIEDAITLKTKAIVINSPNNPVGSVYPECDLIELANALRRKQDEFGITIYIIADEPYREIVYGNVRVPFVPPIYENTLVCYSYSKSLSLPGERIGYILVPNTMPDWERTFNAVCGAGRALGFVCAPSLLQYVIERCVDEPSDVEAYAKNREALYGGLTKLGYECVAPQGAFYLWVRALEPDAQAFAEAAKAHELLLVPSNSFGVEGWLRVSYCVAHETIVNSMPAFAELMREYQTR</sequence>
<dbReference type="RefSeq" id="WP_114615606.1">
    <property type="nucleotide sequence ID" value="NZ_PPTO01000008.1"/>
</dbReference>
<dbReference type="PANTHER" id="PTHR42691">
    <property type="entry name" value="ASPARTATE AMINOTRANSFERASE YHDR-RELATED"/>
    <property type="match status" value="1"/>
</dbReference>
<keyword evidence="1 3" id="KW-0032">Aminotransferase</keyword>
<dbReference type="AlphaFoldDB" id="A0A369LJV7"/>
<accession>A0A369LJV7</accession>
<dbReference type="InterPro" id="IPR004839">
    <property type="entry name" value="Aminotransferase_I/II_large"/>
</dbReference>
<dbReference type="GO" id="GO:0030170">
    <property type="term" value="F:pyridoxal phosphate binding"/>
    <property type="evidence" value="ECO:0007669"/>
    <property type="project" value="InterPro"/>
</dbReference>
<dbReference type="InterPro" id="IPR004838">
    <property type="entry name" value="NHTrfase_class1_PyrdxlP-BS"/>
</dbReference>
<dbReference type="GO" id="GO:0008483">
    <property type="term" value="F:transaminase activity"/>
    <property type="evidence" value="ECO:0007669"/>
    <property type="project" value="UniProtKB-KW"/>
</dbReference>
<dbReference type="InterPro" id="IPR015424">
    <property type="entry name" value="PyrdxlP-dep_Trfase"/>
</dbReference>
<comment type="similarity">
    <text evidence="1">Belongs to the class-I pyridoxal-phosphate-dependent aminotransferase family.</text>
</comment>
<keyword evidence="1 3" id="KW-0808">Transferase</keyword>
<organism evidence="3 4">
    <name type="scientific">Slackia isoflavoniconvertens</name>
    <dbReference type="NCBI Taxonomy" id="572010"/>
    <lineage>
        <taxon>Bacteria</taxon>
        <taxon>Bacillati</taxon>
        <taxon>Actinomycetota</taxon>
        <taxon>Coriobacteriia</taxon>
        <taxon>Eggerthellales</taxon>
        <taxon>Eggerthellaceae</taxon>
        <taxon>Slackia</taxon>
    </lineage>
</organism>
<dbReference type="Pfam" id="PF00155">
    <property type="entry name" value="Aminotran_1_2"/>
    <property type="match status" value="1"/>
</dbReference>